<gene>
    <name evidence="3" type="ORF">EW640_08505</name>
</gene>
<dbReference type="EMBL" id="CP035810">
    <property type="protein sequence ID" value="QIN29310.1"/>
    <property type="molecule type" value="Genomic_DNA"/>
</dbReference>
<dbReference type="GO" id="GO:0008168">
    <property type="term" value="F:methyltransferase activity"/>
    <property type="evidence" value="ECO:0007669"/>
    <property type="project" value="UniProtKB-KW"/>
</dbReference>
<dbReference type="RefSeq" id="WP_165883724.1">
    <property type="nucleotide sequence ID" value="NZ_CP035810.1"/>
</dbReference>
<evidence type="ECO:0000313" key="4">
    <source>
        <dbReference type="Proteomes" id="UP000501518"/>
    </source>
</evidence>
<evidence type="ECO:0000313" key="3">
    <source>
        <dbReference type="EMBL" id="QIN29310.1"/>
    </source>
</evidence>
<name>A0A6G8KXT1_9MICO</name>
<dbReference type="SUPFAM" id="SSF53335">
    <property type="entry name" value="S-adenosyl-L-methionine-dependent methyltransferases"/>
    <property type="match status" value="1"/>
</dbReference>
<dbReference type="InterPro" id="IPR029063">
    <property type="entry name" value="SAM-dependent_MTases_sf"/>
</dbReference>
<dbReference type="CDD" id="cd02440">
    <property type="entry name" value="AdoMet_MTases"/>
    <property type="match status" value="1"/>
</dbReference>
<keyword evidence="3" id="KW-0489">Methyltransferase</keyword>
<organism evidence="3 4">
    <name type="scientific">Brevibacterium luteolum</name>
    <dbReference type="NCBI Taxonomy" id="199591"/>
    <lineage>
        <taxon>Bacteria</taxon>
        <taxon>Bacillati</taxon>
        <taxon>Actinomycetota</taxon>
        <taxon>Actinomycetes</taxon>
        <taxon>Micrococcales</taxon>
        <taxon>Brevibacteriaceae</taxon>
        <taxon>Brevibacterium</taxon>
    </lineage>
</organism>
<dbReference type="PANTHER" id="PTHR43861">
    <property type="entry name" value="TRANS-ACONITATE 2-METHYLTRANSFERASE-RELATED"/>
    <property type="match status" value="1"/>
</dbReference>
<dbReference type="Pfam" id="PF13649">
    <property type="entry name" value="Methyltransf_25"/>
    <property type="match status" value="1"/>
</dbReference>
<dbReference type="KEGG" id="blut:EW640_08505"/>
<dbReference type="AlphaFoldDB" id="A0A6G8KXT1"/>
<dbReference type="GO" id="GO:0032259">
    <property type="term" value="P:methylation"/>
    <property type="evidence" value="ECO:0007669"/>
    <property type="project" value="UniProtKB-KW"/>
</dbReference>
<dbReference type="Gene3D" id="3.40.50.150">
    <property type="entry name" value="Vaccinia Virus protein VP39"/>
    <property type="match status" value="1"/>
</dbReference>
<protein>
    <submittedName>
        <fullName evidence="3">Class I SAM-dependent methyltransferase</fullName>
    </submittedName>
</protein>
<dbReference type="InterPro" id="IPR041698">
    <property type="entry name" value="Methyltransf_25"/>
</dbReference>
<dbReference type="Proteomes" id="UP000501518">
    <property type="component" value="Chromosome"/>
</dbReference>
<accession>A0A6G8KXT1</accession>
<evidence type="ECO:0000256" key="1">
    <source>
        <dbReference type="ARBA" id="ARBA00022679"/>
    </source>
</evidence>
<evidence type="ECO:0000259" key="2">
    <source>
        <dbReference type="Pfam" id="PF13649"/>
    </source>
</evidence>
<feature type="domain" description="Methyltransferase" evidence="2">
    <location>
        <begin position="40"/>
        <end position="132"/>
    </location>
</feature>
<sequence length="243" mass="26402">MTDNAYAHPRLAKLYDGFEGDRSDLDCYVEVLSEAGVRSVLDVGCGTGVFALRLSDLGLEVTGVDPGAGVIDVARAKPGADAVRWIVGEAADALPIQVDAVTMTANVAMVFTSDDHWEATLQAIHAALRPGGLLAFESRNPADRGWDRWGHPYMEMDVADERIVTSQEVTSVNLPLVTFVDTNRFLSDGEVLTSTSTLRFREEAEIRTSLKECGFTEIDVRDLPYAPGRGWLVVCRKPAGESL</sequence>
<reference evidence="3 4" key="1">
    <citation type="submission" date="2019-02" db="EMBL/GenBank/DDBJ databases">
        <title>Complete Genome Sequence and Methylome Analysis of Brevibacterium luteolum NEB1784.</title>
        <authorList>
            <person name="Fomenkov A."/>
            <person name="Roberts R.J."/>
        </authorList>
    </citation>
    <scope>NUCLEOTIDE SEQUENCE [LARGE SCALE GENOMIC DNA]</scope>
    <source>
        <strain evidence="3 4">NEB1784</strain>
    </source>
</reference>
<proteinExistence type="predicted"/>
<keyword evidence="1 3" id="KW-0808">Transferase</keyword>